<feature type="transmembrane region" description="Helical" evidence="4">
    <location>
        <begin position="208"/>
        <end position="226"/>
    </location>
</feature>
<dbReference type="GO" id="GO:0009507">
    <property type="term" value="C:chloroplast"/>
    <property type="evidence" value="ECO:0007669"/>
    <property type="project" value="UniProtKB-SubCell"/>
</dbReference>
<evidence type="ECO:0000256" key="1">
    <source>
        <dbReference type="ARBA" id="ARBA00004229"/>
    </source>
</evidence>
<keyword evidence="2" id="KW-0150">Chloroplast</keyword>
<evidence type="ECO:0000256" key="3">
    <source>
        <dbReference type="ARBA" id="ARBA00022640"/>
    </source>
</evidence>
<dbReference type="AlphaFoldDB" id="A0AAX4NXA8"/>
<evidence type="ECO:0000256" key="2">
    <source>
        <dbReference type="ARBA" id="ARBA00022528"/>
    </source>
</evidence>
<evidence type="ECO:0000313" key="6">
    <source>
        <dbReference type="Proteomes" id="UP001472866"/>
    </source>
</evidence>
<protein>
    <submittedName>
        <fullName evidence="5">Early light induced protein</fullName>
    </submittedName>
</protein>
<dbReference type="EMBL" id="CP151501">
    <property type="protein sequence ID" value="WZN58583.1"/>
    <property type="molecule type" value="Genomic_DNA"/>
</dbReference>
<evidence type="ECO:0000256" key="4">
    <source>
        <dbReference type="SAM" id="Phobius"/>
    </source>
</evidence>
<comment type="subcellular location">
    <subcellularLocation>
        <location evidence="1">Plastid</location>
        <location evidence="1">Chloroplast</location>
    </subcellularLocation>
</comment>
<sequence>MNAGSMTSCAKGRVGVSPLATSRSGAARTERAIALSRARRCGVVVRAEDEEEAKGVMADIGLGDLEDVMEKAGGGSTSSDMLPEDLDGVMAFLGREDVEIAQKLLVEKYGESLYRELGFTKQSETINGRLAMVGFLAGFGALFTGDILTQFAKAPLPSLLVSAAIITATLVPTVKPEGYVPAGVKDAVMKAYEGAGLDEIFTPKAELINGRGAMIGIFALVLLSVIF</sequence>
<keyword evidence="4" id="KW-1133">Transmembrane helix</keyword>
<feature type="transmembrane region" description="Helical" evidence="4">
    <location>
        <begin position="130"/>
        <end position="152"/>
    </location>
</feature>
<dbReference type="Proteomes" id="UP001472866">
    <property type="component" value="Chromosome 01"/>
</dbReference>
<evidence type="ECO:0000313" key="5">
    <source>
        <dbReference type="EMBL" id="WZN58583.1"/>
    </source>
</evidence>
<proteinExistence type="predicted"/>
<name>A0AAX4NXA8_9CHLO</name>
<accession>A0AAX4NXA8</accession>
<reference evidence="5 6" key="1">
    <citation type="submission" date="2024-03" db="EMBL/GenBank/DDBJ databases">
        <title>Complete genome sequence of the green alga Chloropicon roscoffensis RCC1871.</title>
        <authorList>
            <person name="Lemieux C."/>
            <person name="Pombert J.-F."/>
            <person name="Otis C."/>
            <person name="Turmel M."/>
        </authorList>
    </citation>
    <scope>NUCLEOTIDE SEQUENCE [LARGE SCALE GENOMIC DNA]</scope>
    <source>
        <strain evidence="5 6">RCC1871</strain>
    </source>
</reference>
<keyword evidence="4" id="KW-0812">Transmembrane</keyword>
<keyword evidence="6" id="KW-1185">Reference proteome</keyword>
<dbReference type="SUPFAM" id="SSF103511">
    <property type="entry name" value="Chlorophyll a-b binding protein"/>
    <property type="match status" value="1"/>
</dbReference>
<keyword evidence="3" id="KW-0934">Plastid</keyword>
<organism evidence="5 6">
    <name type="scientific">Chloropicon roscoffensis</name>
    <dbReference type="NCBI Taxonomy" id="1461544"/>
    <lineage>
        <taxon>Eukaryota</taxon>
        <taxon>Viridiplantae</taxon>
        <taxon>Chlorophyta</taxon>
        <taxon>Chloropicophyceae</taxon>
        <taxon>Chloropicales</taxon>
        <taxon>Chloropicaceae</taxon>
        <taxon>Chloropicon</taxon>
    </lineage>
</organism>
<dbReference type="Pfam" id="PF00504">
    <property type="entry name" value="Chloroa_b-bind"/>
    <property type="match status" value="1"/>
</dbReference>
<keyword evidence="4" id="KW-0472">Membrane</keyword>
<dbReference type="InterPro" id="IPR022796">
    <property type="entry name" value="Chloroa_b-bind"/>
</dbReference>
<gene>
    <name evidence="5" type="ORF">HKI87_01g01070</name>
</gene>